<dbReference type="InterPro" id="IPR002305">
    <property type="entry name" value="aa-tRNA-synth_Ic"/>
</dbReference>
<dbReference type="SUPFAM" id="SSF55174">
    <property type="entry name" value="Alpha-L RNA-binding motif"/>
    <property type="match status" value="1"/>
</dbReference>
<comment type="catalytic activity">
    <reaction evidence="9 10">
        <text>tRNA(Tyr) + L-tyrosine + ATP = L-tyrosyl-tRNA(Tyr) + AMP + diphosphate + H(+)</text>
        <dbReference type="Rhea" id="RHEA:10220"/>
        <dbReference type="Rhea" id="RHEA-COMP:9706"/>
        <dbReference type="Rhea" id="RHEA-COMP:9707"/>
        <dbReference type="ChEBI" id="CHEBI:15378"/>
        <dbReference type="ChEBI" id="CHEBI:30616"/>
        <dbReference type="ChEBI" id="CHEBI:33019"/>
        <dbReference type="ChEBI" id="CHEBI:58315"/>
        <dbReference type="ChEBI" id="CHEBI:78442"/>
        <dbReference type="ChEBI" id="CHEBI:78536"/>
        <dbReference type="ChEBI" id="CHEBI:456215"/>
        <dbReference type="EC" id="6.1.1.1"/>
    </reaction>
</comment>
<organism evidence="13 14">
    <name type="scientific">Candidatus Falkowbacteria bacterium RIFCSPHIGHO2_02_FULL_42_9</name>
    <dbReference type="NCBI Taxonomy" id="1797986"/>
    <lineage>
        <taxon>Bacteria</taxon>
        <taxon>Candidatus Falkowiibacteriota</taxon>
    </lineage>
</organism>
<name>A0A1F5SA55_9BACT</name>
<dbReference type="InterPro" id="IPR024108">
    <property type="entry name" value="Tyr-tRNA-ligase_bac_2"/>
</dbReference>
<dbReference type="GO" id="GO:0004831">
    <property type="term" value="F:tyrosine-tRNA ligase activity"/>
    <property type="evidence" value="ECO:0007669"/>
    <property type="project" value="UniProtKB-UniRule"/>
</dbReference>
<evidence type="ECO:0000256" key="7">
    <source>
        <dbReference type="ARBA" id="ARBA00022917"/>
    </source>
</evidence>
<evidence type="ECO:0000256" key="2">
    <source>
        <dbReference type="ARBA" id="ARBA00022490"/>
    </source>
</evidence>
<keyword evidence="4 10" id="KW-0547">Nucleotide-binding</keyword>
<dbReference type="GO" id="GO:0006437">
    <property type="term" value="P:tyrosyl-tRNA aminoacylation"/>
    <property type="evidence" value="ECO:0007669"/>
    <property type="project" value="UniProtKB-UniRule"/>
</dbReference>
<keyword evidence="3 10" id="KW-0436">Ligase</keyword>
<dbReference type="GO" id="GO:0005524">
    <property type="term" value="F:ATP binding"/>
    <property type="evidence" value="ECO:0007669"/>
    <property type="project" value="UniProtKB-UniRule"/>
</dbReference>
<dbReference type="AlphaFoldDB" id="A0A1F5SA55"/>
<dbReference type="Pfam" id="PF00579">
    <property type="entry name" value="tRNA-synt_1b"/>
    <property type="match status" value="1"/>
</dbReference>
<dbReference type="InterPro" id="IPR036986">
    <property type="entry name" value="S4_RNA-bd_sf"/>
</dbReference>
<feature type="domain" description="RNA-binding S4" evidence="12">
    <location>
        <begin position="336"/>
        <end position="398"/>
    </location>
</feature>
<dbReference type="FunFam" id="3.40.50.620:FF:000061">
    <property type="entry name" value="Tyrosine--tRNA ligase"/>
    <property type="match status" value="1"/>
</dbReference>
<evidence type="ECO:0000256" key="6">
    <source>
        <dbReference type="ARBA" id="ARBA00022884"/>
    </source>
</evidence>
<dbReference type="InterPro" id="IPR014729">
    <property type="entry name" value="Rossmann-like_a/b/a_fold"/>
</dbReference>
<dbReference type="Gene3D" id="3.10.290.10">
    <property type="entry name" value="RNA-binding S4 domain"/>
    <property type="match status" value="1"/>
</dbReference>
<proteinExistence type="inferred from homology"/>
<evidence type="ECO:0000313" key="14">
    <source>
        <dbReference type="Proteomes" id="UP000176877"/>
    </source>
</evidence>
<dbReference type="SUPFAM" id="SSF52374">
    <property type="entry name" value="Nucleotidylyl transferase"/>
    <property type="match status" value="1"/>
</dbReference>
<dbReference type="SMART" id="SM00363">
    <property type="entry name" value="S4"/>
    <property type="match status" value="1"/>
</dbReference>
<evidence type="ECO:0000256" key="3">
    <source>
        <dbReference type="ARBA" id="ARBA00022598"/>
    </source>
</evidence>
<keyword evidence="8 10" id="KW-0030">Aminoacyl-tRNA synthetase</keyword>
<dbReference type="PRINTS" id="PR01040">
    <property type="entry name" value="TRNASYNTHTYR"/>
</dbReference>
<dbReference type="Proteomes" id="UP000176877">
    <property type="component" value="Unassembled WGS sequence"/>
</dbReference>
<comment type="caution">
    <text evidence="13">The sequence shown here is derived from an EMBL/GenBank/DDBJ whole genome shotgun (WGS) entry which is preliminary data.</text>
</comment>
<comment type="subunit">
    <text evidence="1 10">Homodimer.</text>
</comment>
<evidence type="ECO:0000256" key="9">
    <source>
        <dbReference type="ARBA" id="ARBA00048248"/>
    </source>
</evidence>
<evidence type="ECO:0000256" key="1">
    <source>
        <dbReference type="ARBA" id="ARBA00011738"/>
    </source>
</evidence>
<dbReference type="InterPro" id="IPR054608">
    <property type="entry name" value="SYY-like_C"/>
</dbReference>
<evidence type="ECO:0000259" key="12">
    <source>
        <dbReference type="SMART" id="SM00363"/>
    </source>
</evidence>
<evidence type="ECO:0000256" key="10">
    <source>
        <dbReference type="HAMAP-Rule" id="MF_02007"/>
    </source>
</evidence>
<protein>
    <recommendedName>
        <fullName evidence="10">Tyrosine--tRNA ligase</fullName>
        <ecNumber evidence="10">6.1.1.1</ecNumber>
    </recommendedName>
    <alternativeName>
        <fullName evidence="10">Tyrosyl-tRNA synthetase</fullName>
        <shortName evidence="10">TyrRS</shortName>
    </alternativeName>
</protein>
<reference evidence="13 14" key="1">
    <citation type="journal article" date="2016" name="Nat. Commun.">
        <title>Thousands of microbial genomes shed light on interconnected biogeochemical processes in an aquifer system.</title>
        <authorList>
            <person name="Anantharaman K."/>
            <person name="Brown C.T."/>
            <person name="Hug L.A."/>
            <person name="Sharon I."/>
            <person name="Castelle C.J."/>
            <person name="Probst A.J."/>
            <person name="Thomas B.C."/>
            <person name="Singh A."/>
            <person name="Wilkins M.J."/>
            <person name="Karaoz U."/>
            <person name="Brodie E.L."/>
            <person name="Williams K.H."/>
            <person name="Hubbard S.S."/>
            <person name="Banfield J.F."/>
        </authorList>
    </citation>
    <scope>NUCLEOTIDE SEQUENCE [LARGE SCALE GENOMIC DNA]</scope>
</reference>
<feature type="short sequence motif" description="'KMSKS' region" evidence="10">
    <location>
        <begin position="226"/>
        <end position="230"/>
    </location>
</feature>
<dbReference type="CDD" id="cd00165">
    <property type="entry name" value="S4"/>
    <property type="match status" value="1"/>
</dbReference>
<dbReference type="Pfam" id="PF22421">
    <property type="entry name" value="SYY_C-terminal"/>
    <property type="match status" value="1"/>
</dbReference>
<evidence type="ECO:0000256" key="4">
    <source>
        <dbReference type="ARBA" id="ARBA00022741"/>
    </source>
</evidence>
<dbReference type="CDD" id="cd00805">
    <property type="entry name" value="TyrRS_core"/>
    <property type="match status" value="1"/>
</dbReference>
<accession>A0A1F5SA55</accession>
<dbReference type="InterPro" id="IPR002942">
    <property type="entry name" value="S4_RNA-bd"/>
</dbReference>
<keyword evidence="6 11" id="KW-0694">RNA-binding</keyword>
<dbReference type="Gene3D" id="1.10.240.10">
    <property type="entry name" value="Tyrosyl-Transfer RNA Synthetase"/>
    <property type="match status" value="1"/>
</dbReference>
<sequence length="399" mass="44884">MTDENKIDEVLSRGVEEVIVKENLKKRLMSGKKLRIKLGIDPTGSVLHLGHAVVLRKLKDFQDLGHQVIFLIGDFTARIGDPTGRSVSRKPLTDKDIAANMKSYTKQAGLILDMKKVEIRYNSEWLNKLDFRELVMLSSKVTYAQVAQRADFKERIKNDQDLSLQEFLYPVMQGYDSVALKADVEIGGTDQKFNLLMGRQLQKRYNQEPQEIITCPLLEGLSGGDKMSKSLDNYIALTEKPEEMYGKIMSLTDGLIIRYFTLGTYLSLEKIAEIEQELGGGKVNPRDIKMRLAFEITKIYHGEKKAVAAQEYFVKTVQKKEAPEEVISKKLTVGSMNIMELLVEVGLTASKGEARRLIEQGGIKIDGSAVNDINKIIEITANGVLVQRGKRGFVRVVKK</sequence>
<keyword evidence="5 10" id="KW-0067">ATP-binding</keyword>
<dbReference type="EMBL" id="MFFT01000003">
    <property type="protein sequence ID" value="OGF23574.1"/>
    <property type="molecule type" value="Genomic_DNA"/>
</dbReference>
<comment type="caution">
    <text evidence="10">Lacks conserved residue(s) required for the propagation of feature annotation.</text>
</comment>
<dbReference type="PANTHER" id="PTHR11766:SF1">
    <property type="entry name" value="TYROSINE--TRNA LIGASE"/>
    <property type="match status" value="1"/>
</dbReference>
<evidence type="ECO:0000313" key="13">
    <source>
        <dbReference type="EMBL" id="OGF23574.1"/>
    </source>
</evidence>
<dbReference type="PANTHER" id="PTHR11766">
    <property type="entry name" value="TYROSYL-TRNA SYNTHETASE"/>
    <property type="match status" value="1"/>
</dbReference>
<dbReference type="InterPro" id="IPR024088">
    <property type="entry name" value="Tyr-tRNA-ligase_bac-type"/>
</dbReference>
<dbReference type="GO" id="GO:0005829">
    <property type="term" value="C:cytosol"/>
    <property type="evidence" value="ECO:0007669"/>
    <property type="project" value="TreeGrafter"/>
</dbReference>
<keyword evidence="2 10" id="KW-0963">Cytoplasm</keyword>
<dbReference type="EC" id="6.1.1.1" evidence="10"/>
<gene>
    <name evidence="10" type="primary">tyrS</name>
    <name evidence="13" type="ORF">A3D45_02350</name>
</gene>
<dbReference type="Gene3D" id="3.40.50.620">
    <property type="entry name" value="HUPs"/>
    <property type="match status" value="1"/>
</dbReference>
<feature type="binding site" evidence="10">
    <location>
        <position position="229"/>
    </location>
    <ligand>
        <name>ATP</name>
        <dbReference type="ChEBI" id="CHEBI:30616"/>
    </ligand>
</feature>
<evidence type="ECO:0000256" key="8">
    <source>
        <dbReference type="ARBA" id="ARBA00023146"/>
    </source>
</evidence>
<dbReference type="NCBIfam" id="TIGR00234">
    <property type="entry name" value="tyrS"/>
    <property type="match status" value="1"/>
</dbReference>
<dbReference type="InterPro" id="IPR002307">
    <property type="entry name" value="Tyr-tRNA-ligase"/>
</dbReference>
<evidence type="ECO:0000256" key="11">
    <source>
        <dbReference type="PROSITE-ProRule" id="PRU00182"/>
    </source>
</evidence>
<dbReference type="HAMAP" id="MF_02007">
    <property type="entry name" value="Tyr_tRNA_synth_type2"/>
    <property type="match status" value="1"/>
</dbReference>
<comment type="similarity">
    <text evidence="10">Belongs to the class-I aminoacyl-tRNA synthetase family. TyrS type 2 subfamily.</text>
</comment>
<comment type="subcellular location">
    <subcellularLocation>
        <location evidence="10">Cytoplasm</location>
    </subcellularLocation>
</comment>
<comment type="function">
    <text evidence="10">Catalyzes the attachment of tyrosine to tRNA(Tyr) in a two-step reaction: tyrosine is first activated by ATP to form Tyr-AMP and then transferred to the acceptor end of tRNA(Tyr).</text>
</comment>
<dbReference type="GO" id="GO:0003723">
    <property type="term" value="F:RNA binding"/>
    <property type="evidence" value="ECO:0007669"/>
    <property type="project" value="UniProtKB-KW"/>
</dbReference>
<keyword evidence="7 10" id="KW-0648">Protein biosynthesis</keyword>
<dbReference type="PROSITE" id="PS50889">
    <property type="entry name" value="S4"/>
    <property type="match status" value="1"/>
</dbReference>
<evidence type="ECO:0000256" key="5">
    <source>
        <dbReference type="ARBA" id="ARBA00022840"/>
    </source>
</evidence>